<accession>A0AAD5W5B7</accession>
<gene>
    <name evidence="2" type="ORF">NP233_g562</name>
</gene>
<feature type="region of interest" description="Disordered" evidence="1">
    <location>
        <begin position="36"/>
        <end position="80"/>
    </location>
</feature>
<feature type="compositionally biased region" description="Basic and acidic residues" evidence="1">
    <location>
        <begin position="36"/>
        <end position="52"/>
    </location>
</feature>
<feature type="compositionally biased region" description="Polar residues" evidence="1">
    <location>
        <begin position="294"/>
        <end position="338"/>
    </location>
</feature>
<evidence type="ECO:0000256" key="1">
    <source>
        <dbReference type="SAM" id="MobiDB-lite"/>
    </source>
</evidence>
<protein>
    <submittedName>
        <fullName evidence="2">Uncharacterized protein</fullName>
    </submittedName>
</protein>
<reference evidence="2" key="1">
    <citation type="submission" date="2022-07" db="EMBL/GenBank/DDBJ databases">
        <title>Genome Sequence of Leucocoprinus birnbaumii.</title>
        <authorList>
            <person name="Buettner E."/>
        </authorList>
    </citation>
    <scope>NUCLEOTIDE SEQUENCE</scope>
    <source>
        <strain evidence="2">VT141</strain>
    </source>
</reference>
<comment type="caution">
    <text evidence="2">The sequence shown here is derived from an EMBL/GenBank/DDBJ whole genome shotgun (WGS) entry which is preliminary data.</text>
</comment>
<name>A0AAD5W5B7_9AGAR</name>
<organism evidence="2 3">
    <name type="scientific">Leucocoprinus birnbaumii</name>
    <dbReference type="NCBI Taxonomy" id="56174"/>
    <lineage>
        <taxon>Eukaryota</taxon>
        <taxon>Fungi</taxon>
        <taxon>Dikarya</taxon>
        <taxon>Basidiomycota</taxon>
        <taxon>Agaricomycotina</taxon>
        <taxon>Agaricomycetes</taxon>
        <taxon>Agaricomycetidae</taxon>
        <taxon>Agaricales</taxon>
        <taxon>Agaricineae</taxon>
        <taxon>Agaricaceae</taxon>
        <taxon>Leucocoprinus</taxon>
    </lineage>
</organism>
<sequence length="775" mass="85291">MRPLLSLACISATYLNLQIWTVEKLDREKVAAERYNDMTPEERQRRRERGWDLEPIQQDPPSGSLPRIVTNAPPTPGAPELHIQTSALSLQDSAPEPPTSIASPSPLPFISQTLHPSHLKLNHFGSRFLPHSTCQIRCVLPLSSERLLLIGHDEGLSVLDMFPQEWSDTGGIDVKNPDEAQARLIWEGEGVFQMTIIEQGESMDGRTQGVVLALVGPEPGSPSSKDGDSTRALRMYNLLSLTSLAKWAIAQKGARPLDLRRPANWQAQTTPSKKHRHQGSITRGFKSFVDTPTPHVNTETQRPVSYQSMLSPAVTSSTSPDQYTNPHPGNPQQLGVLTPSRRNTVDSGWDVIDDVPLRWATDFVPLATPNSRLAGLSVISYAIWVDENRVGRGGQLLAVATRANILLYEVPKGERAFRFVKEFYTPMQPRNISFFHQIVQEVTRSMSDVTGGSSSGKHKRADSTSTVRDNFSRSPPAGSSAALINYGPQLSLFVVFDKKAGWIRIADSAVGEMELPDDSYISTLNQNSSGSQFLNPRDSLSATVAASTHRVRARLSFEHASPPKWILPVRCELPVPNTGASGAVATEITRKVIFLTRGRKTHILPSPLPTNYAAYPSLAIITWKSPPRQVLPRVCDPDNSDDTQDLPPFLQLVAFGEDGIEVQEMSLNFISRGKGKGKATFEEVIRAEDDVIGDCGFLASGGHWDQVSRLMDSTRMTRTSSTSSNTSSASYDSVGTSVIVSRLRREEGLYGWWKKGAGDFRIFWVGGSPDHDPGY</sequence>
<dbReference type="Proteomes" id="UP001213000">
    <property type="component" value="Unassembled WGS sequence"/>
</dbReference>
<keyword evidence="3" id="KW-1185">Reference proteome</keyword>
<dbReference type="EMBL" id="JANIEX010000016">
    <property type="protein sequence ID" value="KAJ3576248.1"/>
    <property type="molecule type" value="Genomic_DNA"/>
</dbReference>
<evidence type="ECO:0000313" key="2">
    <source>
        <dbReference type="EMBL" id="KAJ3576248.1"/>
    </source>
</evidence>
<proteinExistence type="predicted"/>
<feature type="compositionally biased region" description="Polar residues" evidence="1">
    <location>
        <begin position="463"/>
        <end position="473"/>
    </location>
</feature>
<dbReference type="AlphaFoldDB" id="A0AAD5W5B7"/>
<feature type="region of interest" description="Disordered" evidence="1">
    <location>
        <begin position="447"/>
        <end position="475"/>
    </location>
</feature>
<feature type="region of interest" description="Disordered" evidence="1">
    <location>
        <begin position="260"/>
        <end position="338"/>
    </location>
</feature>
<evidence type="ECO:0000313" key="3">
    <source>
        <dbReference type="Proteomes" id="UP001213000"/>
    </source>
</evidence>